<evidence type="ECO:0008006" key="3">
    <source>
        <dbReference type="Google" id="ProtNLM"/>
    </source>
</evidence>
<organism evidence="1 2">
    <name type="scientific">Aureimonas glaciei</name>
    <dbReference type="NCBI Taxonomy" id="1776957"/>
    <lineage>
        <taxon>Bacteria</taxon>
        <taxon>Pseudomonadati</taxon>
        <taxon>Pseudomonadota</taxon>
        <taxon>Alphaproteobacteria</taxon>
        <taxon>Hyphomicrobiales</taxon>
        <taxon>Aurantimonadaceae</taxon>
        <taxon>Aureimonas</taxon>
    </lineage>
</organism>
<dbReference type="EMBL" id="BMJJ01000027">
    <property type="protein sequence ID" value="GGD44236.1"/>
    <property type="molecule type" value="Genomic_DNA"/>
</dbReference>
<evidence type="ECO:0000313" key="2">
    <source>
        <dbReference type="Proteomes" id="UP000613160"/>
    </source>
</evidence>
<evidence type="ECO:0000313" key="1">
    <source>
        <dbReference type="EMBL" id="GGD44236.1"/>
    </source>
</evidence>
<dbReference type="AlphaFoldDB" id="A0A916YH07"/>
<proteinExistence type="predicted"/>
<name>A0A916YH07_9HYPH</name>
<sequence>MKASLPPAVERWHAQYVNVRSLEARLDLARSLHDRLIIVDGRTAWILTQSLNAFARRAPATIVRSDEETSRLKVDAYQQIWENAAVLA</sequence>
<dbReference type="Proteomes" id="UP000613160">
    <property type="component" value="Unassembled WGS sequence"/>
</dbReference>
<reference evidence="1" key="2">
    <citation type="submission" date="2020-09" db="EMBL/GenBank/DDBJ databases">
        <authorList>
            <person name="Sun Q."/>
            <person name="Zhou Y."/>
        </authorList>
    </citation>
    <scope>NUCLEOTIDE SEQUENCE</scope>
    <source>
        <strain evidence="1">CGMCC 1.15493</strain>
    </source>
</reference>
<accession>A0A916YH07</accession>
<comment type="caution">
    <text evidence="1">The sequence shown here is derived from an EMBL/GenBank/DDBJ whole genome shotgun (WGS) entry which is preliminary data.</text>
</comment>
<keyword evidence="2" id="KW-1185">Reference proteome</keyword>
<protein>
    <recommendedName>
        <fullName evidence="3">Phospholipase D-like domain-containing protein</fullName>
    </recommendedName>
</protein>
<gene>
    <name evidence="1" type="ORF">GCM10011335_53500</name>
</gene>
<reference evidence="1" key="1">
    <citation type="journal article" date="2014" name="Int. J. Syst. Evol. Microbiol.">
        <title>Complete genome sequence of Corynebacterium casei LMG S-19264T (=DSM 44701T), isolated from a smear-ripened cheese.</title>
        <authorList>
            <consortium name="US DOE Joint Genome Institute (JGI-PGF)"/>
            <person name="Walter F."/>
            <person name="Albersmeier A."/>
            <person name="Kalinowski J."/>
            <person name="Ruckert C."/>
        </authorList>
    </citation>
    <scope>NUCLEOTIDE SEQUENCE</scope>
    <source>
        <strain evidence="1">CGMCC 1.15493</strain>
    </source>
</reference>